<dbReference type="EMBL" id="CM016762">
    <property type="protein sequence ID" value="TMS37323.1"/>
    <property type="molecule type" value="Genomic_DNA"/>
</dbReference>
<evidence type="ECO:0000313" key="1">
    <source>
        <dbReference type="EMBL" id="TMS37323.1"/>
    </source>
</evidence>
<comment type="caution">
    <text evidence="1">The sequence shown here is derived from an EMBL/GenBank/DDBJ whole genome shotgun (WGS) entry which is preliminary data.</text>
</comment>
<gene>
    <name evidence="1" type="ORF">L596_004277</name>
</gene>
<dbReference type="Proteomes" id="UP000298663">
    <property type="component" value="Chromosome X"/>
</dbReference>
<proteinExistence type="predicted"/>
<name>A0A4V6I824_STECR</name>
<keyword evidence="2" id="KW-1185">Reference proteome</keyword>
<dbReference type="AlphaFoldDB" id="A0A4V6I824"/>
<reference evidence="1 2" key="2">
    <citation type="journal article" date="2019" name="G3 (Bethesda)">
        <title>Hybrid Assembly of the Genome of the Entomopathogenic Nematode Steinernema carpocapsae Identifies the X-Chromosome.</title>
        <authorList>
            <person name="Serra L."/>
            <person name="Macchietto M."/>
            <person name="Macias-Munoz A."/>
            <person name="McGill C.J."/>
            <person name="Rodriguez I.M."/>
            <person name="Rodriguez B."/>
            <person name="Murad R."/>
            <person name="Mortazavi A."/>
        </authorList>
    </citation>
    <scope>NUCLEOTIDE SEQUENCE [LARGE SCALE GENOMIC DNA]</scope>
    <source>
        <strain evidence="1 2">ALL</strain>
    </source>
</reference>
<organism evidence="1 2">
    <name type="scientific">Steinernema carpocapsae</name>
    <name type="common">Entomopathogenic nematode</name>
    <dbReference type="NCBI Taxonomy" id="34508"/>
    <lineage>
        <taxon>Eukaryota</taxon>
        <taxon>Metazoa</taxon>
        <taxon>Ecdysozoa</taxon>
        <taxon>Nematoda</taxon>
        <taxon>Chromadorea</taxon>
        <taxon>Rhabditida</taxon>
        <taxon>Tylenchina</taxon>
        <taxon>Panagrolaimomorpha</taxon>
        <taxon>Strongyloidoidea</taxon>
        <taxon>Steinernematidae</taxon>
        <taxon>Steinernema</taxon>
    </lineage>
</organism>
<reference evidence="1 2" key="1">
    <citation type="journal article" date="2015" name="Genome Biol.">
        <title>Comparative genomics of Steinernema reveals deeply conserved gene regulatory networks.</title>
        <authorList>
            <person name="Dillman A.R."/>
            <person name="Macchietto M."/>
            <person name="Porter C.F."/>
            <person name="Rogers A."/>
            <person name="Williams B."/>
            <person name="Antoshechkin I."/>
            <person name="Lee M.M."/>
            <person name="Goodwin Z."/>
            <person name="Lu X."/>
            <person name="Lewis E.E."/>
            <person name="Goodrich-Blair H."/>
            <person name="Stock S.P."/>
            <person name="Adams B.J."/>
            <person name="Sternberg P.W."/>
            <person name="Mortazavi A."/>
        </authorList>
    </citation>
    <scope>NUCLEOTIDE SEQUENCE [LARGE SCALE GENOMIC DNA]</scope>
    <source>
        <strain evidence="1 2">ALL</strain>
    </source>
</reference>
<protein>
    <submittedName>
        <fullName evidence="1">Uncharacterized protein</fullName>
    </submittedName>
</protein>
<dbReference type="EMBL" id="AZBU02000001">
    <property type="protein sequence ID" value="TMS37323.1"/>
    <property type="molecule type" value="Genomic_DNA"/>
</dbReference>
<sequence length="88" mass="10127">MLRRRIQNLPLSKCFRTNKHLSKETSLGRSAPITRSLFRFMSFVIVRSADALPLSEACYHLGILSLQRSTHYDRLRNHDVVPALSVCE</sequence>
<evidence type="ECO:0000313" key="2">
    <source>
        <dbReference type="Proteomes" id="UP000298663"/>
    </source>
</evidence>
<accession>A0A4V6I824</accession>